<organism evidence="2 3">
    <name type="scientific">Phytobacter ursingii</name>
    <dbReference type="NCBI Taxonomy" id="1972431"/>
    <lineage>
        <taxon>Bacteria</taxon>
        <taxon>Pseudomonadati</taxon>
        <taxon>Pseudomonadota</taxon>
        <taxon>Gammaproteobacteria</taxon>
        <taxon>Enterobacterales</taxon>
        <taxon>Enterobacteriaceae</taxon>
        <taxon>Phytobacter</taxon>
    </lineage>
</organism>
<evidence type="ECO:0000313" key="2">
    <source>
        <dbReference type="EMBL" id="AKL12945.1"/>
    </source>
</evidence>
<feature type="region of interest" description="Disordered" evidence="1">
    <location>
        <begin position="1"/>
        <end position="43"/>
    </location>
</feature>
<name>A0AAC8QQ79_9ENTR</name>
<proteinExistence type="predicted"/>
<protein>
    <submittedName>
        <fullName evidence="2">Uncharacterized protein</fullName>
    </submittedName>
</protein>
<dbReference type="KEGG" id="kin:AB182_17250"/>
<dbReference type="AlphaFoldDB" id="A0AAC8QQ79"/>
<evidence type="ECO:0000313" key="3">
    <source>
        <dbReference type="Proteomes" id="UP000035479"/>
    </source>
</evidence>
<feature type="compositionally biased region" description="Basic residues" evidence="1">
    <location>
        <begin position="62"/>
        <end position="79"/>
    </location>
</feature>
<dbReference type="EMBL" id="CP011602">
    <property type="protein sequence ID" value="AKL12945.1"/>
    <property type="molecule type" value="Genomic_DNA"/>
</dbReference>
<evidence type="ECO:0000256" key="1">
    <source>
        <dbReference type="SAM" id="MobiDB-lite"/>
    </source>
</evidence>
<feature type="region of interest" description="Disordered" evidence="1">
    <location>
        <begin position="59"/>
        <end position="79"/>
    </location>
</feature>
<feature type="compositionally biased region" description="Basic and acidic residues" evidence="1">
    <location>
        <begin position="16"/>
        <end position="27"/>
    </location>
</feature>
<dbReference type="Proteomes" id="UP000035479">
    <property type="component" value="Chromosome"/>
</dbReference>
<sequence>MSPPGTFTGFAATEKQGTEGERNDHQSRVFPPHPGPLPHGEGTFRARITLWGSLSFREESNKRHRTKTQKKALHAGRAF</sequence>
<accession>A0AAC8QQ79</accession>
<gene>
    <name evidence="2" type="ORF">AB182_17250</name>
</gene>
<reference evidence="2 3" key="1">
    <citation type="submission" date="2015-06" db="EMBL/GenBank/DDBJ databases">
        <title>Rapid spread of a carbapenem resistance gene driven by multiple levels of genetic mobility.</title>
        <authorList>
            <person name="Sheppard A.E."/>
            <person name="Stoesser N."/>
            <person name="Wilson D."/>
            <person name="Sebra R."/>
            <person name="Kasarskis A."/>
            <person name="Anson L."/>
            <person name="Giess A."/>
            <person name="Pankhurst L."/>
            <person name="Vaughan A."/>
            <person name="Grim C.J."/>
            <person name="Cox H."/>
            <person name="Yeh A."/>
            <person name="Sifri C.D."/>
            <person name="Walker S."/>
            <person name="Peto T.E."/>
            <person name="Crook D.W."/>
            <person name="Mathers A.J."/>
        </authorList>
    </citation>
    <scope>NUCLEOTIDE SEQUENCE [LARGE SCALE GENOMIC DNA]</scope>
    <source>
        <strain evidence="2 3">CAV1151</strain>
    </source>
</reference>